<dbReference type="AlphaFoldDB" id="A0ABD1TPU2"/>
<dbReference type="EMBL" id="JBFOLJ010000008">
    <property type="protein sequence ID" value="KAL2514756.1"/>
    <property type="molecule type" value="Genomic_DNA"/>
</dbReference>
<protein>
    <submittedName>
        <fullName evidence="1">Serine/threonine-protein kinase Nek5</fullName>
    </submittedName>
</protein>
<keyword evidence="2" id="KW-1185">Reference proteome</keyword>
<gene>
    <name evidence="1" type="ORF">Fot_28727</name>
</gene>
<keyword evidence="1" id="KW-0808">Transferase</keyword>
<proteinExistence type="predicted"/>
<accession>A0ABD1TPU2</accession>
<reference evidence="2" key="1">
    <citation type="submission" date="2024-07" db="EMBL/GenBank/DDBJ databases">
        <title>Two chromosome-level genome assemblies of Korean endemic species Abeliophyllum distichum and Forsythia ovata (Oleaceae).</title>
        <authorList>
            <person name="Jang H."/>
        </authorList>
    </citation>
    <scope>NUCLEOTIDE SEQUENCE [LARGE SCALE GENOMIC DNA]</scope>
</reference>
<name>A0ABD1TPU2_9LAMI</name>
<dbReference type="GO" id="GO:0016301">
    <property type="term" value="F:kinase activity"/>
    <property type="evidence" value="ECO:0007669"/>
    <property type="project" value="UniProtKB-KW"/>
</dbReference>
<keyword evidence="1" id="KW-0418">Kinase</keyword>
<organism evidence="1 2">
    <name type="scientific">Forsythia ovata</name>
    <dbReference type="NCBI Taxonomy" id="205694"/>
    <lineage>
        <taxon>Eukaryota</taxon>
        <taxon>Viridiplantae</taxon>
        <taxon>Streptophyta</taxon>
        <taxon>Embryophyta</taxon>
        <taxon>Tracheophyta</taxon>
        <taxon>Spermatophyta</taxon>
        <taxon>Magnoliopsida</taxon>
        <taxon>eudicotyledons</taxon>
        <taxon>Gunneridae</taxon>
        <taxon>Pentapetalae</taxon>
        <taxon>asterids</taxon>
        <taxon>lamiids</taxon>
        <taxon>Lamiales</taxon>
        <taxon>Oleaceae</taxon>
        <taxon>Forsythieae</taxon>
        <taxon>Forsythia</taxon>
    </lineage>
</organism>
<dbReference type="Proteomes" id="UP001604277">
    <property type="component" value="Unassembled WGS sequence"/>
</dbReference>
<evidence type="ECO:0000313" key="1">
    <source>
        <dbReference type="EMBL" id="KAL2514756.1"/>
    </source>
</evidence>
<evidence type="ECO:0000313" key="2">
    <source>
        <dbReference type="Proteomes" id="UP001604277"/>
    </source>
</evidence>
<sequence>MAQSVNWFVICPCSILKREIPFTSREELLMGKNDAPTINSSSKTDVAAQSIVTSASDADDIFTIKKLVSTVTHSSSSTVPPISSSLKNLLSDKRILLQNAINEKLAGTHLPPAFDDVIHVIRHSSFRVGSEQLVMENVDKNADIGMAEVGLYEKKER</sequence>
<comment type="caution">
    <text evidence="1">The sequence shown here is derived from an EMBL/GenBank/DDBJ whole genome shotgun (WGS) entry which is preliminary data.</text>
</comment>